<protein>
    <submittedName>
        <fullName evidence="2">Uncharacterized protein</fullName>
    </submittedName>
</protein>
<comment type="caution">
    <text evidence="2">The sequence shown here is derived from an EMBL/GenBank/DDBJ whole genome shotgun (WGS) entry which is preliminary data.</text>
</comment>
<dbReference type="AlphaFoldDB" id="A0A8T2SI53"/>
<feature type="compositionally biased region" description="Basic and acidic residues" evidence="1">
    <location>
        <begin position="70"/>
        <end position="80"/>
    </location>
</feature>
<organism evidence="2 3">
    <name type="scientific">Ceratopteris richardii</name>
    <name type="common">Triangle waterfern</name>
    <dbReference type="NCBI Taxonomy" id="49495"/>
    <lineage>
        <taxon>Eukaryota</taxon>
        <taxon>Viridiplantae</taxon>
        <taxon>Streptophyta</taxon>
        <taxon>Embryophyta</taxon>
        <taxon>Tracheophyta</taxon>
        <taxon>Polypodiopsida</taxon>
        <taxon>Polypodiidae</taxon>
        <taxon>Polypodiales</taxon>
        <taxon>Pteridineae</taxon>
        <taxon>Pteridaceae</taxon>
        <taxon>Parkerioideae</taxon>
        <taxon>Ceratopteris</taxon>
    </lineage>
</organism>
<dbReference type="Proteomes" id="UP000825935">
    <property type="component" value="Chromosome 20"/>
</dbReference>
<accession>A0A8T2SI53</accession>
<feature type="region of interest" description="Disordered" evidence="1">
    <location>
        <begin position="70"/>
        <end position="138"/>
    </location>
</feature>
<evidence type="ECO:0000313" key="3">
    <source>
        <dbReference type="Proteomes" id="UP000825935"/>
    </source>
</evidence>
<gene>
    <name evidence="2" type="ORF">KP509_20G073700</name>
</gene>
<dbReference type="EMBL" id="CM035425">
    <property type="protein sequence ID" value="KAH7332182.1"/>
    <property type="molecule type" value="Genomic_DNA"/>
</dbReference>
<evidence type="ECO:0000313" key="2">
    <source>
        <dbReference type="EMBL" id="KAH7332182.1"/>
    </source>
</evidence>
<proteinExistence type="predicted"/>
<feature type="compositionally biased region" description="Basic and acidic residues" evidence="1">
    <location>
        <begin position="93"/>
        <end position="120"/>
    </location>
</feature>
<name>A0A8T2SI53_CERRI</name>
<feature type="compositionally biased region" description="Basic and acidic residues" evidence="1">
    <location>
        <begin position="1"/>
        <end position="34"/>
    </location>
</feature>
<reference evidence="2" key="1">
    <citation type="submission" date="2021-08" db="EMBL/GenBank/DDBJ databases">
        <title>WGS assembly of Ceratopteris richardii.</title>
        <authorList>
            <person name="Marchant D.B."/>
            <person name="Chen G."/>
            <person name="Jenkins J."/>
            <person name="Shu S."/>
            <person name="Leebens-Mack J."/>
            <person name="Grimwood J."/>
            <person name="Schmutz J."/>
            <person name="Soltis P."/>
            <person name="Soltis D."/>
            <person name="Chen Z.-H."/>
        </authorList>
    </citation>
    <scope>NUCLEOTIDE SEQUENCE</scope>
    <source>
        <strain evidence="2">Whitten #5841</strain>
        <tissue evidence="2">Leaf</tissue>
    </source>
</reference>
<feature type="region of interest" description="Disordered" evidence="1">
    <location>
        <begin position="1"/>
        <end position="55"/>
    </location>
</feature>
<keyword evidence="3" id="KW-1185">Reference proteome</keyword>
<evidence type="ECO:0000256" key="1">
    <source>
        <dbReference type="SAM" id="MobiDB-lite"/>
    </source>
</evidence>
<sequence>MAKSGAMRETRENHSRQLDTKHSCTVRDRHREPPGYDEAYNRESSGGHTERERQMRGCCRRYWCVAGGEHAEREKGHRVSELTTAEGYPSREPCCDRDSWQQSKDREMDVRVEESERERVSLPPSHGGSAHARERARR</sequence>